<dbReference type="Proteomes" id="UP001321543">
    <property type="component" value="Chromosome"/>
</dbReference>
<dbReference type="Pfam" id="PF00496">
    <property type="entry name" value="SBP_bac_5"/>
    <property type="match status" value="1"/>
</dbReference>
<dbReference type="Gene3D" id="3.10.105.10">
    <property type="entry name" value="Dipeptide-binding Protein, Domain 3"/>
    <property type="match status" value="1"/>
</dbReference>
<gene>
    <name evidence="5" type="ORF">GCM10025863_26060</name>
</gene>
<comment type="similarity">
    <text evidence="1">Belongs to the bacterial solute-binding protein 5 family.</text>
</comment>
<dbReference type="PANTHER" id="PTHR30290">
    <property type="entry name" value="PERIPLASMIC BINDING COMPONENT OF ABC TRANSPORTER"/>
    <property type="match status" value="1"/>
</dbReference>
<evidence type="ECO:0000256" key="2">
    <source>
        <dbReference type="ARBA" id="ARBA00022448"/>
    </source>
</evidence>
<accession>A0ABM8FWN9</accession>
<protein>
    <recommendedName>
        <fullName evidence="4">Solute-binding protein family 5 domain-containing protein</fullName>
    </recommendedName>
</protein>
<dbReference type="Gene3D" id="3.40.190.10">
    <property type="entry name" value="Periplasmic binding protein-like II"/>
    <property type="match status" value="1"/>
</dbReference>
<proteinExistence type="inferred from homology"/>
<evidence type="ECO:0000256" key="3">
    <source>
        <dbReference type="ARBA" id="ARBA00022729"/>
    </source>
</evidence>
<evidence type="ECO:0000313" key="5">
    <source>
        <dbReference type="EMBL" id="BDZ39992.1"/>
    </source>
</evidence>
<evidence type="ECO:0000256" key="1">
    <source>
        <dbReference type="ARBA" id="ARBA00005695"/>
    </source>
</evidence>
<dbReference type="SUPFAM" id="SSF53850">
    <property type="entry name" value="Periplasmic binding protein-like II"/>
    <property type="match status" value="1"/>
</dbReference>
<evidence type="ECO:0000313" key="6">
    <source>
        <dbReference type="Proteomes" id="UP001321543"/>
    </source>
</evidence>
<reference evidence="6" key="1">
    <citation type="journal article" date="2019" name="Int. J. Syst. Evol. Microbiol.">
        <title>The Global Catalogue of Microorganisms (GCM) 10K type strain sequencing project: providing services to taxonomists for standard genome sequencing and annotation.</title>
        <authorList>
            <consortium name="The Broad Institute Genomics Platform"/>
            <consortium name="The Broad Institute Genome Sequencing Center for Infectious Disease"/>
            <person name="Wu L."/>
            <person name="Ma J."/>
        </authorList>
    </citation>
    <scope>NUCLEOTIDE SEQUENCE [LARGE SCALE GENOMIC DNA]</scope>
    <source>
        <strain evidence="6">NBRC 106310</strain>
    </source>
</reference>
<feature type="domain" description="Solute-binding protein family 5" evidence="4">
    <location>
        <begin position="2"/>
        <end position="201"/>
    </location>
</feature>
<keyword evidence="6" id="KW-1185">Reference proteome</keyword>
<sequence>MTFMADAQTRVKALMSGQVQFIDYVAAADFKTLESAKGITLKTAPGLYGAVQFNLTRGALAVPEVRQAIAYAIDLKAYSQAGTLGYGEPTGGLPIAPTSPYYDKEQAGHFALNVDKAKQLLAEAGYAEGVKLTLLTNSQYFGYSERAQVVKSDLEAIGITVDIESGDYANQIAKGNSGDYDLMIGGPSAALNDPSAITAAFIGGPTFVRSVGIDQSLYADLLEEGAKTADGPEREAIYKEIGEIYLKDVPFVTTGTGVSAYAYTDKLKGFQMLSGAIVYSSLYNLATAELSE</sequence>
<organism evidence="5 6">
    <name type="scientific">Microbacterium suwonense</name>
    <dbReference type="NCBI Taxonomy" id="683047"/>
    <lineage>
        <taxon>Bacteria</taxon>
        <taxon>Bacillati</taxon>
        <taxon>Actinomycetota</taxon>
        <taxon>Actinomycetes</taxon>
        <taxon>Micrococcales</taxon>
        <taxon>Microbacteriaceae</taxon>
        <taxon>Microbacterium</taxon>
    </lineage>
</organism>
<dbReference type="InterPro" id="IPR039424">
    <property type="entry name" value="SBP_5"/>
</dbReference>
<name>A0ABM8FWN9_9MICO</name>
<keyword evidence="2" id="KW-0813">Transport</keyword>
<keyword evidence="3" id="KW-0732">Signal</keyword>
<evidence type="ECO:0000259" key="4">
    <source>
        <dbReference type="Pfam" id="PF00496"/>
    </source>
</evidence>
<dbReference type="InterPro" id="IPR000914">
    <property type="entry name" value="SBP_5_dom"/>
</dbReference>
<dbReference type="PANTHER" id="PTHR30290:SF9">
    <property type="entry name" value="OLIGOPEPTIDE-BINDING PROTEIN APPA"/>
    <property type="match status" value="1"/>
</dbReference>
<dbReference type="EMBL" id="AP027728">
    <property type="protein sequence ID" value="BDZ39992.1"/>
    <property type="molecule type" value="Genomic_DNA"/>
</dbReference>